<comment type="caution">
    <text evidence="1">The sequence shown here is derived from an EMBL/GenBank/DDBJ whole genome shotgun (WGS) entry which is preliminary data.</text>
</comment>
<name>A0A0V1KHG3_9BILA</name>
<accession>A0A0V1KHG3</accession>
<dbReference type="AlphaFoldDB" id="A0A0V1KHG3"/>
<proteinExistence type="predicted"/>
<evidence type="ECO:0000313" key="1">
    <source>
        <dbReference type="EMBL" id="KRZ46746.1"/>
    </source>
</evidence>
<reference evidence="1 2" key="1">
    <citation type="submission" date="2015-05" db="EMBL/GenBank/DDBJ databases">
        <title>Evolution of Trichinella species and genotypes.</title>
        <authorList>
            <person name="Korhonen P.K."/>
            <person name="Edoardo P."/>
            <person name="Giuseppe L.R."/>
            <person name="Gasser R.B."/>
        </authorList>
    </citation>
    <scope>NUCLEOTIDE SEQUENCE [LARGE SCALE GENOMIC DNA]</scope>
    <source>
        <strain evidence="1">ISS10</strain>
    </source>
</reference>
<evidence type="ECO:0000313" key="2">
    <source>
        <dbReference type="Proteomes" id="UP000054721"/>
    </source>
</evidence>
<gene>
    <name evidence="1" type="ORF">T02_14383</name>
</gene>
<sequence length="33" mass="4087">MKNYAGGFREDKVVEKRWCRAMEVREIKHQFML</sequence>
<organism evidence="1 2">
    <name type="scientific">Trichinella nativa</name>
    <dbReference type="NCBI Taxonomy" id="6335"/>
    <lineage>
        <taxon>Eukaryota</taxon>
        <taxon>Metazoa</taxon>
        <taxon>Ecdysozoa</taxon>
        <taxon>Nematoda</taxon>
        <taxon>Enoplea</taxon>
        <taxon>Dorylaimia</taxon>
        <taxon>Trichinellida</taxon>
        <taxon>Trichinellidae</taxon>
        <taxon>Trichinella</taxon>
    </lineage>
</organism>
<protein>
    <submittedName>
        <fullName evidence="1">Uncharacterized protein</fullName>
    </submittedName>
</protein>
<keyword evidence="2" id="KW-1185">Reference proteome</keyword>
<dbReference type="EMBL" id="JYDW01002344">
    <property type="protein sequence ID" value="KRZ46746.1"/>
    <property type="molecule type" value="Genomic_DNA"/>
</dbReference>
<dbReference type="Proteomes" id="UP000054721">
    <property type="component" value="Unassembled WGS sequence"/>
</dbReference>